<dbReference type="AlphaFoldDB" id="A0AA86PY76"/>
<dbReference type="EMBL" id="CAXDID020000183">
    <property type="protein sequence ID" value="CAL6050091.1"/>
    <property type="molecule type" value="Genomic_DNA"/>
</dbReference>
<proteinExistence type="predicted"/>
<evidence type="ECO:0000313" key="2">
    <source>
        <dbReference type="EMBL" id="CAL6050091.1"/>
    </source>
</evidence>
<keyword evidence="3" id="KW-1185">Reference proteome</keyword>
<gene>
    <name evidence="1" type="ORF">HINF_LOCUS34676</name>
    <name evidence="2" type="ORF">HINF_LOCUS43721</name>
</gene>
<name>A0AA86PY76_9EUKA</name>
<evidence type="ECO:0000313" key="1">
    <source>
        <dbReference type="EMBL" id="CAI9947031.1"/>
    </source>
</evidence>
<accession>A0AA86PY76</accession>
<protein>
    <submittedName>
        <fullName evidence="2">Hypothetical_protein</fullName>
    </submittedName>
</protein>
<evidence type="ECO:0000313" key="3">
    <source>
        <dbReference type="Proteomes" id="UP001642409"/>
    </source>
</evidence>
<organism evidence="1">
    <name type="scientific">Hexamita inflata</name>
    <dbReference type="NCBI Taxonomy" id="28002"/>
    <lineage>
        <taxon>Eukaryota</taxon>
        <taxon>Metamonada</taxon>
        <taxon>Diplomonadida</taxon>
        <taxon>Hexamitidae</taxon>
        <taxon>Hexamitinae</taxon>
        <taxon>Hexamita</taxon>
    </lineage>
</organism>
<sequence length="139" mass="16803">MGLNFRRNIASSYCYVRLPIRMLKWLDTLFDFKFIHSLVLRTPFQPRILTIQKQWQQHIYLIELQLYLRALVSSNSLRLQKSSYVSFQEFVKIKKCQSSGNWDDPSLVRNLKAQIYISYCWNRRIPAMFGRVQVIRLFY</sequence>
<reference evidence="2 3" key="2">
    <citation type="submission" date="2024-07" db="EMBL/GenBank/DDBJ databases">
        <authorList>
            <person name="Akdeniz Z."/>
        </authorList>
    </citation>
    <scope>NUCLEOTIDE SEQUENCE [LARGE SCALE GENOMIC DNA]</scope>
</reference>
<comment type="caution">
    <text evidence="1">The sequence shown here is derived from an EMBL/GenBank/DDBJ whole genome shotgun (WGS) entry which is preliminary data.</text>
</comment>
<reference evidence="1" key="1">
    <citation type="submission" date="2023-06" db="EMBL/GenBank/DDBJ databases">
        <authorList>
            <person name="Kurt Z."/>
        </authorList>
    </citation>
    <scope>NUCLEOTIDE SEQUENCE</scope>
</reference>
<dbReference type="Proteomes" id="UP001642409">
    <property type="component" value="Unassembled WGS sequence"/>
</dbReference>
<dbReference type="EMBL" id="CATOUU010000772">
    <property type="protein sequence ID" value="CAI9947031.1"/>
    <property type="molecule type" value="Genomic_DNA"/>
</dbReference>